<dbReference type="InterPro" id="IPR000408">
    <property type="entry name" value="Reg_chr_condens"/>
</dbReference>
<protein>
    <submittedName>
        <fullName evidence="2">Putative regulator of chromosome condensation</fullName>
    </submittedName>
</protein>
<accession>A0A2G8JKX7</accession>
<dbReference type="OrthoDB" id="61110at2759"/>
<feature type="repeat" description="RCC1" evidence="1">
    <location>
        <begin position="20"/>
        <end position="74"/>
    </location>
</feature>
<dbReference type="GO" id="GO:0005737">
    <property type="term" value="C:cytoplasm"/>
    <property type="evidence" value="ECO:0007669"/>
    <property type="project" value="TreeGrafter"/>
</dbReference>
<dbReference type="PROSITE" id="PS50012">
    <property type="entry name" value="RCC1_3"/>
    <property type="match status" value="1"/>
</dbReference>
<dbReference type="EMBL" id="MRZV01001682">
    <property type="protein sequence ID" value="PIK36401.1"/>
    <property type="molecule type" value="Genomic_DNA"/>
</dbReference>
<dbReference type="Gene3D" id="2.130.10.30">
    <property type="entry name" value="Regulator of chromosome condensation 1/beta-lactamase-inhibitor protein II"/>
    <property type="match status" value="2"/>
</dbReference>
<reference evidence="2 3" key="1">
    <citation type="journal article" date="2017" name="PLoS Biol.">
        <title>The sea cucumber genome provides insights into morphological evolution and visceral regeneration.</title>
        <authorList>
            <person name="Zhang X."/>
            <person name="Sun L."/>
            <person name="Yuan J."/>
            <person name="Sun Y."/>
            <person name="Gao Y."/>
            <person name="Zhang L."/>
            <person name="Li S."/>
            <person name="Dai H."/>
            <person name="Hamel J.F."/>
            <person name="Liu C."/>
            <person name="Yu Y."/>
            <person name="Liu S."/>
            <person name="Lin W."/>
            <person name="Guo K."/>
            <person name="Jin S."/>
            <person name="Xu P."/>
            <person name="Storey K.B."/>
            <person name="Huan P."/>
            <person name="Zhang T."/>
            <person name="Zhou Y."/>
            <person name="Zhang J."/>
            <person name="Lin C."/>
            <person name="Li X."/>
            <person name="Xing L."/>
            <person name="Huo D."/>
            <person name="Sun M."/>
            <person name="Wang L."/>
            <person name="Mercier A."/>
            <person name="Li F."/>
            <person name="Yang H."/>
            <person name="Xiang J."/>
        </authorList>
    </citation>
    <scope>NUCLEOTIDE SEQUENCE [LARGE SCALE GENOMIC DNA]</scope>
    <source>
        <strain evidence="2">Shaxun</strain>
        <tissue evidence="2">Muscle</tissue>
    </source>
</reference>
<dbReference type="Proteomes" id="UP000230750">
    <property type="component" value="Unassembled WGS sequence"/>
</dbReference>
<evidence type="ECO:0000313" key="3">
    <source>
        <dbReference type="Proteomes" id="UP000230750"/>
    </source>
</evidence>
<dbReference type="Pfam" id="PF00415">
    <property type="entry name" value="RCC1"/>
    <property type="match status" value="1"/>
</dbReference>
<organism evidence="2 3">
    <name type="scientific">Stichopus japonicus</name>
    <name type="common">Sea cucumber</name>
    <dbReference type="NCBI Taxonomy" id="307972"/>
    <lineage>
        <taxon>Eukaryota</taxon>
        <taxon>Metazoa</taxon>
        <taxon>Echinodermata</taxon>
        <taxon>Eleutherozoa</taxon>
        <taxon>Echinozoa</taxon>
        <taxon>Holothuroidea</taxon>
        <taxon>Aspidochirotacea</taxon>
        <taxon>Aspidochirotida</taxon>
        <taxon>Stichopodidae</taxon>
        <taxon>Apostichopus</taxon>
    </lineage>
</organism>
<keyword evidence="3" id="KW-1185">Reference proteome</keyword>
<proteinExistence type="predicted"/>
<evidence type="ECO:0000313" key="2">
    <source>
        <dbReference type="EMBL" id="PIK36401.1"/>
    </source>
</evidence>
<gene>
    <name evidence="2" type="ORF">BSL78_26774</name>
</gene>
<dbReference type="PANTHER" id="PTHR45982:SF1">
    <property type="entry name" value="REGULATOR OF CHROMOSOME CONDENSATION"/>
    <property type="match status" value="1"/>
</dbReference>
<sequence length="206" mass="23037">MEYLQKKAKIFHPSHRSERGTVLALGQGDVGQLGLGEDYMERKRPTVVPFPEEASGNIVDIFAAGMHTICVTENGEDGNGPFGLTVEGMKKLPLPFTRTRHSGPDLLWQRSPCDADRPRRHLYDRVRVARADGRIAECFSIRGGRKGLSLLLEPALVIRPKIRGQGKVFFEDVWCTPYCTFARVRGGGVYGWGLNNYHHLGQLTTF</sequence>
<dbReference type="InterPro" id="IPR051553">
    <property type="entry name" value="Ran_GTPase-activating"/>
</dbReference>
<dbReference type="PANTHER" id="PTHR45982">
    <property type="entry name" value="REGULATOR OF CHROMOSOME CONDENSATION"/>
    <property type="match status" value="1"/>
</dbReference>
<name>A0A2G8JKX7_STIJA</name>
<dbReference type="GO" id="GO:0005085">
    <property type="term" value="F:guanyl-nucleotide exchange factor activity"/>
    <property type="evidence" value="ECO:0007669"/>
    <property type="project" value="TreeGrafter"/>
</dbReference>
<dbReference type="InterPro" id="IPR009091">
    <property type="entry name" value="RCC1/BLIP-II"/>
</dbReference>
<dbReference type="AlphaFoldDB" id="A0A2G8JKX7"/>
<dbReference type="SUPFAM" id="SSF50985">
    <property type="entry name" value="RCC1/BLIP-II"/>
    <property type="match status" value="1"/>
</dbReference>
<dbReference type="PRINTS" id="PR00633">
    <property type="entry name" value="RCCNDNSATION"/>
</dbReference>
<evidence type="ECO:0000256" key="1">
    <source>
        <dbReference type="PROSITE-ProRule" id="PRU00235"/>
    </source>
</evidence>
<dbReference type="STRING" id="307972.A0A2G8JKX7"/>
<comment type="caution">
    <text evidence="2">The sequence shown here is derived from an EMBL/GenBank/DDBJ whole genome shotgun (WGS) entry which is preliminary data.</text>
</comment>